<dbReference type="EC" id="3.6.1.27" evidence="3 17"/>
<evidence type="ECO:0000256" key="7">
    <source>
        <dbReference type="ARBA" id="ARBA00022801"/>
    </source>
</evidence>
<evidence type="ECO:0000256" key="1">
    <source>
        <dbReference type="ARBA" id="ARBA00004651"/>
    </source>
</evidence>
<name>A0A1M4ZIJ1_9CLOT</name>
<keyword evidence="10 17" id="KW-1133">Transmembrane helix</keyword>
<evidence type="ECO:0000256" key="10">
    <source>
        <dbReference type="ARBA" id="ARBA00022989"/>
    </source>
</evidence>
<gene>
    <name evidence="17" type="primary">uppP</name>
    <name evidence="18" type="ORF">SAMN02745158_02770</name>
</gene>
<keyword evidence="11 17" id="KW-0472">Membrane</keyword>
<keyword evidence="8 17" id="KW-0133">Cell shape</keyword>
<evidence type="ECO:0000256" key="12">
    <source>
        <dbReference type="ARBA" id="ARBA00023251"/>
    </source>
</evidence>
<dbReference type="RefSeq" id="WP_072852731.1">
    <property type="nucleotide sequence ID" value="NZ_FQVI01000015.1"/>
</dbReference>
<comment type="catalytic activity">
    <reaction evidence="16 17">
        <text>di-trans,octa-cis-undecaprenyl diphosphate + H2O = di-trans,octa-cis-undecaprenyl phosphate + phosphate + H(+)</text>
        <dbReference type="Rhea" id="RHEA:28094"/>
        <dbReference type="ChEBI" id="CHEBI:15377"/>
        <dbReference type="ChEBI" id="CHEBI:15378"/>
        <dbReference type="ChEBI" id="CHEBI:43474"/>
        <dbReference type="ChEBI" id="CHEBI:58405"/>
        <dbReference type="ChEBI" id="CHEBI:60392"/>
        <dbReference type="EC" id="3.6.1.27"/>
    </reaction>
</comment>
<keyword evidence="12 17" id="KW-0046">Antibiotic resistance</keyword>
<keyword evidence="9 17" id="KW-0573">Peptidoglycan synthesis</keyword>
<evidence type="ECO:0000256" key="6">
    <source>
        <dbReference type="ARBA" id="ARBA00022692"/>
    </source>
</evidence>
<keyword evidence="13 17" id="KW-0961">Cell wall biogenesis/degradation</keyword>
<keyword evidence="7 17" id="KW-0378">Hydrolase</keyword>
<organism evidence="18 19">
    <name type="scientific">Lactonifactor longoviformis DSM 17459</name>
    <dbReference type="NCBI Taxonomy" id="1122155"/>
    <lineage>
        <taxon>Bacteria</taxon>
        <taxon>Bacillati</taxon>
        <taxon>Bacillota</taxon>
        <taxon>Clostridia</taxon>
        <taxon>Eubacteriales</taxon>
        <taxon>Clostridiaceae</taxon>
        <taxon>Lactonifactor</taxon>
    </lineage>
</organism>
<dbReference type="GO" id="GO:0009252">
    <property type="term" value="P:peptidoglycan biosynthetic process"/>
    <property type="evidence" value="ECO:0007669"/>
    <property type="project" value="UniProtKB-KW"/>
</dbReference>
<feature type="transmembrane region" description="Helical" evidence="17">
    <location>
        <begin position="132"/>
        <end position="154"/>
    </location>
</feature>
<feature type="transmembrane region" description="Helical" evidence="17">
    <location>
        <begin position="210"/>
        <end position="227"/>
    </location>
</feature>
<evidence type="ECO:0000313" key="19">
    <source>
        <dbReference type="Proteomes" id="UP000184245"/>
    </source>
</evidence>
<dbReference type="GO" id="GO:0005886">
    <property type="term" value="C:plasma membrane"/>
    <property type="evidence" value="ECO:0007669"/>
    <property type="project" value="UniProtKB-SubCell"/>
</dbReference>
<proteinExistence type="inferred from homology"/>
<evidence type="ECO:0000256" key="17">
    <source>
        <dbReference type="HAMAP-Rule" id="MF_01006"/>
    </source>
</evidence>
<evidence type="ECO:0000256" key="5">
    <source>
        <dbReference type="ARBA" id="ARBA00022475"/>
    </source>
</evidence>
<accession>A0A1M4ZIJ1</accession>
<dbReference type="AlphaFoldDB" id="A0A1M4ZIJ1"/>
<evidence type="ECO:0000256" key="11">
    <source>
        <dbReference type="ARBA" id="ARBA00023136"/>
    </source>
</evidence>
<keyword evidence="6 17" id="KW-0812">Transmembrane</keyword>
<dbReference type="EMBL" id="FQVI01000015">
    <property type="protein sequence ID" value="SHF17617.1"/>
    <property type="molecule type" value="Genomic_DNA"/>
</dbReference>
<comment type="similarity">
    <text evidence="2 17">Belongs to the UppP family.</text>
</comment>
<dbReference type="GO" id="GO:0050380">
    <property type="term" value="F:undecaprenyl-diphosphatase activity"/>
    <property type="evidence" value="ECO:0007669"/>
    <property type="project" value="UniProtKB-UniRule"/>
</dbReference>
<evidence type="ECO:0000256" key="16">
    <source>
        <dbReference type="ARBA" id="ARBA00047594"/>
    </source>
</evidence>
<dbReference type="Pfam" id="PF02673">
    <property type="entry name" value="BacA"/>
    <property type="match status" value="1"/>
</dbReference>
<protein>
    <recommendedName>
        <fullName evidence="4 17">Undecaprenyl-diphosphatase</fullName>
        <ecNumber evidence="3 17">3.6.1.27</ecNumber>
    </recommendedName>
    <alternativeName>
        <fullName evidence="15 17">Bacitracin resistance protein</fullName>
    </alternativeName>
    <alternativeName>
        <fullName evidence="14 17">Undecaprenyl pyrophosphate phosphatase</fullName>
    </alternativeName>
</protein>
<comment type="subcellular location">
    <subcellularLocation>
        <location evidence="1 17">Cell membrane</location>
        <topology evidence="1 17">Multi-pass membrane protein</topology>
    </subcellularLocation>
</comment>
<feature type="transmembrane region" description="Helical" evidence="17">
    <location>
        <begin position="239"/>
        <end position="258"/>
    </location>
</feature>
<evidence type="ECO:0000256" key="2">
    <source>
        <dbReference type="ARBA" id="ARBA00010621"/>
    </source>
</evidence>
<evidence type="ECO:0000313" key="18">
    <source>
        <dbReference type="EMBL" id="SHF17617.1"/>
    </source>
</evidence>
<dbReference type="GO" id="GO:0046677">
    <property type="term" value="P:response to antibiotic"/>
    <property type="evidence" value="ECO:0007669"/>
    <property type="project" value="UniProtKB-UniRule"/>
</dbReference>
<evidence type="ECO:0000256" key="13">
    <source>
        <dbReference type="ARBA" id="ARBA00023316"/>
    </source>
</evidence>
<evidence type="ECO:0000256" key="15">
    <source>
        <dbReference type="ARBA" id="ARBA00032932"/>
    </source>
</evidence>
<evidence type="ECO:0000256" key="9">
    <source>
        <dbReference type="ARBA" id="ARBA00022984"/>
    </source>
</evidence>
<dbReference type="OrthoDB" id="9808289at2"/>
<dbReference type="Proteomes" id="UP000184245">
    <property type="component" value="Unassembled WGS sequence"/>
</dbReference>
<keyword evidence="19" id="KW-1185">Reference proteome</keyword>
<evidence type="ECO:0000256" key="3">
    <source>
        <dbReference type="ARBA" id="ARBA00012374"/>
    </source>
</evidence>
<evidence type="ECO:0000256" key="14">
    <source>
        <dbReference type="ARBA" id="ARBA00032707"/>
    </source>
</evidence>
<comment type="function">
    <text evidence="17">Catalyzes the dephosphorylation of undecaprenyl diphosphate (UPP). Confers resistance to bacitracin.</text>
</comment>
<dbReference type="InterPro" id="IPR003824">
    <property type="entry name" value="UppP"/>
</dbReference>
<dbReference type="PANTHER" id="PTHR30622:SF2">
    <property type="entry name" value="UNDECAPRENYL-DIPHOSPHATASE"/>
    <property type="match status" value="1"/>
</dbReference>
<evidence type="ECO:0000256" key="4">
    <source>
        <dbReference type="ARBA" id="ARBA00021581"/>
    </source>
</evidence>
<evidence type="ECO:0000256" key="8">
    <source>
        <dbReference type="ARBA" id="ARBA00022960"/>
    </source>
</evidence>
<dbReference type="STRING" id="1122155.SAMN02745158_02770"/>
<dbReference type="GO" id="GO:0071555">
    <property type="term" value="P:cell wall organization"/>
    <property type="evidence" value="ECO:0007669"/>
    <property type="project" value="UniProtKB-KW"/>
</dbReference>
<feature type="transmembrane region" description="Helical" evidence="17">
    <location>
        <begin position="42"/>
        <end position="60"/>
    </location>
</feature>
<keyword evidence="5 17" id="KW-1003">Cell membrane</keyword>
<dbReference type="PANTHER" id="PTHR30622">
    <property type="entry name" value="UNDECAPRENYL-DIPHOSPHATASE"/>
    <property type="match status" value="1"/>
</dbReference>
<dbReference type="GO" id="GO:0008360">
    <property type="term" value="P:regulation of cell shape"/>
    <property type="evidence" value="ECO:0007669"/>
    <property type="project" value="UniProtKB-KW"/>
</dbReference>
<sequence>MTILEALLMGVIQGVAEFLPISSSGHLAIFENILKINTDTGILYDVMLHVGTLIAILVAFRKDIARLILEFCRIVYDIIQNAKTMVHNKKEGDARRYKKIISNNYRKMILLIIVSTIPTGVIGLLMKEVVTAAAATLLAPGIGLMVTGVLLLVVDYFKAGQKIPKDVSYWHALAIGACQGLATFPGVSRSGTTIVACLLCGFNRKFAVKYSFLMSIPAVLGAAILEFKDIPGLDIGWEMMLTYIGGTVIAGIVGYICIKTMLIMVQKKKFRYFSIYCFFMGIVAIVCHFAL</sequence>
<feature type="transmembrane region" description="Helical" evidence="17">
    <location>
        <begin position="108"/>
        <end position="126"/>
    </location>
</feature>
<dbReference type="HAMAP" id="MF_01006">
    <property type="entry name" value="Undec_diphosphatase"/>
    <property type="match status" value="1"/>
</dbReference>
<feature type="transmembrane region" description="Helical" evidence="17">
    <location>
        <begin position="270"/>
        <end position="290"/>
    </location>
</feature>
<comment type="miscellaneous">
    <text evidence="17">Bacitracin is thought to be involved in the inhibition of peptidoglycan synthesis by sequestering undecaprenyl diphosphate, thereby reducing the pool of lipid carrier available.</text>
</comment>
<reference evidence="18 19" key="1">
    <citation type="submission" date="2016-11" db="EMBL/GenBank/DDBJ databases">
        <authorList>
            <person name="Jaros S."/>
            <person name="Januszkiewicz K."/>
            <person name="Wedrychowicz H."/>
        </authorList>
    </citation>
    <scope>NUCLEOTIDE SEQUENCE [LARGE SCALE GENOMIC DNA]</scope>
    <source>
        <strain evidence="18 19">DSM 17459</strain>
    </source>
</reference>